<dbReference type="InterPro" id="IPR006153">
    <property type="entry name" value="Cation/H_exchanger_TM"/>
</dbReference>
<evidence type="ECO:0000256" key="7">
    <source>
        <dbReference type="ARBA" id="ARBA00023065"/>
    </source>
</evidence>
<feature type="transmembrane region" description="Helical" evidence="10">
    <location>
        <begin position="888"/>
        <end position="910"/>
    </location>
</feature>
<dbReference type="Proteomes" id="UP000827721">
    <property type="component" value="Unassembled WGS sequence"/>
</dbReference>
<dbReference type="InterPro" id="IPR038770">
    <property type="entry name" value="Na+/solute_symporter_sf"/>
</dbReference>
<evidence type="ECO:0000313" key="15">
    <source>
        <dbReference type="Proteomes" id="UP000827721"/>
    </source>
</evidence>
<feature type="transmembrane region" description="Helical" evidence="10">
    <location>
        <begin position="740"/>
        <end position="762"/>
    </location>
</feature>
<keyword evidence="8 10" id="KW-0472">Membrane</keyword>
<feature type="transmembrane region" description="Helical" evidence="10">
    <location>
        <begin position="947"/>
        <end position="970"/>
    </location>
</feature>
<evidence type="ECO:0000256" key="9">
    <source>
        <dbReference type="ARBA" id="ARBA00038341"/>
    </source>
</evidence>
<feature type="transmembrane region" description="Helical" evidence="10">
    <location>
        <begin position="857"/>
        <end position="876"/>
    </location>
</feature>
<evidence type="ECO:0000256" key="2">
    <source>
        <dbReference type="ARBA" id="ARBA00022448"/>
    </source>
</evidence>
<sequence length="1379" mass="151297">MNSNAISSIAAVRNMSKKSLSIGIATILIPLCAGAGLYFVPMHTTGPVSSTQPLGAVFWAITLSITSFPNLARILSHFKLLYTDLGRTALSTSIISIAWMIREIEKKGVEFNETHIYFVLRGVATCGFVTKACGSHSMIGGFMLGLIIPKGEMAINIMESIEQFVNGILLPAFAMQNGLRTNFHDLPYVANLVVASLIIVAATSVKIVIAIIICLYFGMSARDGLALGGLMNTKGVLALIDRGLRFFNPSESSSHARIKLRVAMLFIGRFNDQEALSYAYRIAGTRGNLDVPTSESEIEKELDDDFINELRFKSMLDESITYLDKHMNNGEQLLEDIRRNYDDFDLYIVGRGREVKSPLAIGLSELIDNPELGPIGDALISSAFTSHASVLVVQQPSIDNFITALDRSPGNFRQKKWASPVLNPVYVRKDTNSEGAKGGVEVRKSTVNTEEVQPVEVVEEENPGMVRANSVSVGEAPSELNTVVENSVLSMVDPGDVISAVKAGFPREVKIDYPGIVEVSMFQEMGLDVKVNRTGQDGLQLGGYNITNASSYEIMVCSMQNVTSGDSEWQIQNPLVQYLPGLAMQIGMMLLLTRILMFILKPLRQHRFIAEVIAGILIGPSGIGKLQFVNAVFTFESNMLLETFASFGLTYYMFLVGLEMDLSVVRNVNKKSRIMVVGTILIPMAFGAALYFVPMRVIKGQTSVPMGSIIYGIIISITSFPDLARILSDVKLLHTDMGRMALTTSIFSDITAWVLLVASITIFDHHKFLATSVPTLAFVLICWFLVRPGIAWMIRRTKKKGGKFGDVHISCILTGVAACGFITDACGSHSILGGFMLGLIIPNGELAILIMERIGEFVTGILLPVFIMVNGIRTNFGEIPYYAHWESVAVITIGATSAKILSTLLVSLCIGIPLRDGLALGGLMNTKGVLALIVLNEGRSLKLIDNVTMTVMMVAILFMTALVGPIFFLANNNAKRTKHYKQRTIMRSNPNTQLRVLACVHSIRNLSGIISLLEFSNATRKSPICVYVAHLVELLGRASAMLIVHETGRTAAGNHPPSREKAESDQIIGAFQTFEARNDAVSVYPLTVVSPYATMHEDIISLAEDKRVAMILIPFHKQMTAGGGLQGENHTIKELNQNVLLKAPCSVGILIDRGLVSFMNLNPLPNSRAELRFAMLFIGGSDDHEALSYAYRIAETPGISLTAVRFLPGKDAQLNMATKDENKEDEDGILDFITDGEIEKEHDDEYINEFRFKSMNDPSVTYHEKLVNNGEELVEAIRTRYSDFDLYIVGRGINVKTPLTKGLLEWAENPDLGAIGEALVTSEFTAHASVLVVQQPTIDGFSVNSQLRRGKFGQKKWASPILNPDYETYQNRQRKSNVE</sequence>
<dbReference type="Pfam" id="PF00999">
    <property type="entry name" value="Na_H_Exchanger"/>
    <property type="match status" value="2"/>
</dbReference>
<reference evidence="14 15" key="1">
    <citation type="submission" date="2021-02" db="EMBL/GenBank/DDBJ databases">
        <title>Plant Genome Project.</title>
        <authorList>
            <person name="Zhang R.-G."/>
        </authorList>
    </citation>
    <scope>NUCLEOTIDE SEQUENCE [LARGE SCALE GENOMIC DNA]</scope>
    <source>
        <tissue evidence="14">Leaves</tissue>
    </source>
</reference>
<keyword evidence="6 10" id="KW-1133">Transmembrane helix</keyword>
<feature type="transmembrane region" description="Helical" evidence="10">
    <location>
        <begin position="831"/>
        <end position="850"/>
    </location>
</feature>
<dbReference type="InterPro" id="IPR050794">
    <property type="entry name" value="CPA2_transporter"/>
</dbReference>
<evidence type="ECO:0000256" key="6">
    <source>
        <dbReference type="ARBA" id="ARBA00022989"/>
    </source>
</evidence>
<accession>A0ABQ8GZX6</accession>
<feature type="transmembrane region" description="Helical" evidence="10">
    <location>
        <begin position="768"/>
        <end position="786"/>
    </location>
</feature>
<feature type="transmembrane region" description="Helical" evidence="10">
    <location>
        <begin position="674"/>
        <end position="693"/>
    </location>
</feature>
<evidence type="ECO:0000259" key="13">
    <source>
        <dbReference type="Pfam" id="PF23259"/>
    </source>
</evidence>
<feature type="transmembrane region" description="Helical" evidence="10">
    <location>
        <begin position="52"/>
        <end position="72"/>
    </location>
</feature>
<comment type="subcellular location">
    <subcellularLocation>
        <location evidence="1">Membrane</location>
        <topology evidence="1">Multi-pass membrane protein</topology>
    </subcellularLocation>
</comment>
<dbReference type="InterPro" id="IPR057290">
    <property type="entry name" value="CHX17_C"/>
</dbReference>
<gene>
    <name evidence="14" type="ORF">JRO89_XSUnG0047300</name>
</gene>
<keyword evidence="4 10" id="KW-0812">Transmembrane</keyword>
<dbReference type="Gene3D" id="1.20.1530.20">
    <property type="match status" value="3"/>
</dbReference>
<feature type="domain" description="Cation/H+ exchanger transmembrane" evidence="11">
    <location>
        <begin position="97"/>
        <end position="240"/>
    </location>
</feature>
<evidence type="ECO:0000256" key="1">
    <source>
        <dbReference type="ARBA" id="ARBA00004141"/>
    </source>
</evidence>
<dbReference type="PANTHER" id="PTHR32468:SF74">
    <property type="entry name" value="CATION_H(+) ANTIPORTER 21-RELATED"/>
    <property type="match status" value="1"/>
</dbReference>
<keyword evidence="7" id="KW-0406">Ion transport</keyword>
<evidence type="ECO:0000313" key="14">
    <source>
        <dbReference type="EMBL" id="KAH7526829.1"/>
    </source>
</evidence>
<dbReference type="PANTHER" id="PTHR32468">
    <property type="entry name" value="CATION/H + ANTIPORTER"/>
    <property type="match status" value="1"/>
</dbReference>
<dbReference type="Pfam" id="PF23259">
    <property type="entry name" value="CHX17_C"/>
    <property type="match status" value="2"/>
</dbReference>
<comment type="similarity">
    <text evidence="9">Belongs to the monovalent cation:proton antiporter 2 (CPA2) transporter (TC 2.A.37) family. CHX (TC 2.A.37.4) subfamily.</text>
</comment>
<proteinExistence type="inferred from homology"/>
<feature type="domain" description="Cation/H(+) antiporter C-terminal" evidence="13">
    <location>
        <begin position="1173"/>
        <end position="1337"/>
    </location>
</feature>
<feature type="domain" description="Cation/H+ exchanger transmembrane" evidence="11">
    <location>
        <begin position="591"/>
        <end position="966"/>
    </location>
</feature>
<feature type="transmembrane region" description="Helical" evidence="10">
    <location>
        <begin position="20"/>
        <end position="40"/>
    </location>
</feature>
<name>A0ABQ8GZX6_9ROSI</name>
<feature type="transmembrane region" description="Helical" evidence="10">
    <location>
        <begin position="578"/>
        <end position="600"/>
    </location>
</feature>
<feature type="transmembrane region" description="Helical" evidence="10">
    <location>
        <begin position="807"/>
        <end position="825"/>
    </location>
</feature>
<evidence type="ECO:0000256" key="5">
    <source>
        <dbReference type="ARBA" id="ARBA00022958"/>
    </source>
</evidence>
<dbReference type="Pfam" id="PF23256">
    <property type="entry name" value="CHX17_2nd"/>
    <property type="match status" value="1"/>
</dbReference>
<feature type="transmembrane region" description="Helical" evidence="10">
    <location>
        <begin position="639"/>
        <end position="662"/>
    </location>
</feature>
<protein>
    <recommendedName>
        <fullName evidence="16">Cation/H+ exchanger domain-containing protein</fullName>
    </recommendedName>
</protein>
<evidence type="ECO:0000256" key="3">
    <source>
        <dbReference type="ARBA" id="ARBA00022538"/>
    </source>
</evidence>
<evidence type="ECO:0000259" key="11">
    <source>
        <dbReference type="Pfam" id="PF00999"/>
    </source>
</evidence>
<evidence type="ECO:0000256" key="10">
    <source>
        <dbReference type="SAM" id="Phobius"/>
    </source>
</evidence>
<evidence type="ECO:0000256" key="8">
    <source>
        <dbReference type="ARBA" id="ARBA00023136"/>
    </source>
</evidence>
<feature type="domain" description="Cation/H(+) antiporter central" evidence="12">
    <location>
        <begin position="1024"/>
        <end position="1156"/>
    </location>
</feature>
<comment type="caution">
    <text evidence="14">The sequence shown here is derived from an EMBL/GenBank/DDBJ whole genome shotgun (WGS) entry which is preliminary data.</text>
</comment>
<dbReference type="InterPro" id="IPR057291">
    <property type="entry name" value="CHX17_2nd"/>
</dbReference>
<organism evidence="14 15">
    <name type="scientific">Xanthoceras sorbifolium</name>
    <dbReference type="NCBI Taxonomy" id="99658"/>
    <lineage>
        <taxon>Eukaryota</taxon>
        <taxon>Viridiplantae</taxon>
        <taxon>Streptophyta</taxon>
        <taxon>Embryophyta</taxon>
        <taxon>Tracheophyta</taxon>
        <taxon>Spermatophyta</taxon>
        <taxon>Magnoliopsida</taxon>
        <taxon>eudicotyledons</taxon>
        <taxon>Gunneridae</taxon>
        <taxon>Pentapetalae</taxon>
        <taxon>rosids</taxon>
        <taxon>malvids</taxon>
        <taxon>Sapindales</taxon>
        <taxon>Sapindaceae</taxon>
        <taxon>Xanthoceroideae</taxon>
        <taxon>Xanthoceras</taxon>
    </lineage>
</organism>
<keyword evidence="2" id="KW-0813">Transport</keyword>
<feature type="transmembrane region" description="Helical" evidence="10">
    <location>
        <begin position="708"/>
        <end position="728"/>
    </location>
</feature>
<evidence type="ECO:0008006" key="16">
    <source>
        <dbReference type="Google" id="ProtNLM"/>
    </source>
</evidence>
<evidence type="ECO:0000259" key="12">
    <source>
        <dbReference type="Pfam" id="PF23256"/>
    </source>
</evidence>
<feature type="transmembrane region" description="Helical" evidence="10">
    <location>
        <begin position="188"/>
        <end position="218"/>
    </location>
</feature>
<dbReference type="EMBL" id="JAFEMO010000084">
    <property type="protein sequence ID" value="KAH7526829.1"/>
    <property type="molecule type" value="Genomic_DNA"/>
</dbReference>
<evidence type="ECO:0000256" key="4">
    <source>
        <dbReference type="ARBA" id="ARBA00022692"/>
    </source>
</evidence>
<feature type="domain" description="Cation/H(+) antiporter C-terminal" evidence="13">
    <location>
        <begin position="260"/>
        <end position="395"/>
    </location>
</feature>
<feature type="transmembrane region" description="Helical" evidence="10">
    <location>
        <begin position="917"/>
        <end position="935"/>
    </location>
</feature>
<keyword evidence="15" id="KW-1185">Reference proteome</keyword>
<keyword evidence="5" id="KW-0630">Potassium</keyword>
<feature type="transmembrane region" description="Helical" evidence="10">
    <location>
        <begin position="612"/>
        <end position="633"/>
    </location>
</feature>
<keyword evidence="3" id="KW-0633">Potassium transport</keyword>